<dbReference type="InterPro" id="IPR015298">
    <property type="entry name" value="Phage_T4_Gp8"/>
</dbReference>
<dbReference type="SUPFAM" id="SSF89433">
    <property type="entry name" value="Baseplate structural protein gp8"/>
    <property type="match status" value="1"/>
</dbReference>
<dbReference type="EMBL" id="KY290948">
    <property type="protein sequence ID" value="APU00615.1"/>
    <property type="molecule type" value="Genomic_DNA"/>
</dbReference>
<name>A0A219Y9G8_9CAUD</name>
<protein>
    <submittedName>
        <fullName evidence="2">Baseplate wedge subunit</fullName>
    </submittedName>
</protein>
<dbReference type="Proteomes" id="UP000222894">
    <property type="component" value="Genome"/>
</dbReference>
<evidence type="ECO:0000259" key="1">
    <source>
        <dbReference type="Pfam" id="PF09215"/>
    </source>
</evidence>
<dbReference type="Pfam" id="PF09215">
    <property type="entry name" value="Phage-Gp8"/>
    <property type="match status" value="1"/>
</dbReference>
<organism evidence="2 3">
    <name type="scientific">Aeromonas phage 44RR2.8t.2</name>
    <dbReference type="NCBI Taxonomy" id="1932900"/>
    <lineage>
        <taxon>Viruses</taxon>
        <taxon>Duplodnaviria</taxon>
        <taxon>Heunggongvirae</taxon>
        <taxon>Uroviricota</taxon>
        <taxon>Caudoviricetes</taxon>
        <taxon>Pantevenvirales</taxon>
        <taxon>Straboviridae</taxon>
        <taxon>Biquartavirus</taxon>
        <taxon>Biquartavirus 44RR2</taxon>
    </lineage>
</organism>
<accession>A0A219Y9G8</accession>
<evidence type="ECO:0000313" key="3">
    <source>
        <dbReference type="Proteomes" id="UP000222894"/>
    </source>
</evidence>
<sequence length="328" mass="37429">MSNFYRAIVTSKFRTKNLLNFYDMVGDEPTKNTIYASFGRDTPWSSNETDPGFAPPYPNDSIDGIVDMWTNMLGMVKIDKSLLDAIIPRKDWGDIRYDNPKTFFIDDIVVVNSAVYNRTDSSTGWMIYRCVDVPNIGSCSIDGIDDKIECITIGGKWTATHESVEPPRGTAMAIDMGDGYIWEYLYTIPPDVSINRCTNEHIVVPFPDELVADPARWGYENTILWYPDDIDLVYRVKVDTLRFRAYMDSIYFPEASLPGNTGFRQMSVILNPLVKKNQPADTDVKATEVAYKPEQLEKDSGEMVYMENRQPITRALDQTEEINIIFSF</sequence>
<proteinExistence type="predicted"/>
<reference evidence="2 3" key="1">
    <citation type="journal article" date="2017" name="Sci. Rep.">
        <title>Characterization and diversity of phages infecting Aeromonas salmonicida subsp. salmonicida.</title>
        <authorList>
            <person name="Vincent A.T."/>
            <person name="Paquet V.E."/>
            <person name="Bernatchez A."/>
            <person name="Tremblay D.M."/>
            <person name="Moineau S."/>
            <person name="Charette S.J."/>
        </authorList>
    </citation>
    <scope>NUCLEOTIDE SEQUENCE [LARGE SCALE GENOMIC DNA]</scope>
</reference>
<dbReference type="InterPro" id="IPR036327">
    <property type="entry name" value="Gp8_sf"/>
</dbReference>
<evidence type="ECO:0000313" key="2">
    <source>
        <dbReference type="EMBL" id="APU00615.1"/>
    </source>
</evidence>
<dbReference type="Gene3D" id="2.60.340.10">
    <property type="entry name" value="baseplate structural protein gp8, domain 1"/>
    <property type="match status" value="1"/>
</dbReference>
<dbReference type="Gene3D" id="2.170.290.10">
    <property type="entry name" value="baseplate structural protein gp8, domain 2"/>
    <property type="match status" value="1"/>
</dbReference>
<feature type="domain" description="Bacteriophage T4 Gp8" evidence="1">
    <location>
        <begin position="7"/>
        <end position="328"/>
    </location>
</feature>